<protein>
    <submittedName>
        <fullName evidence="1">Uncharacterized protein</fullName>
    </submittedName>
</protein>
<evidence type="ECO:0000313" key="1">
    <source>
        <dbReference type="EMBL" id="GAK30733.1"/>
    </source>
</evidence>
<keyword evidence="2" id="KW-1185">Reference proteome</keyword>
<reference evidence="2" key="1">
    <citation type="journal article" date="2014" name="Genome Announc.">
        <title>Draft genome sequence of Weissella oryzae SG25T, isolated from fermented rice grains.</title>
        <authorList>
            <person name="Tanizawa Y."/>
            <person name="Fujisawa T."/>
            <person name="Mochizuki T."/>
            <person name="Kaminuma E."/>
            <person name="Suzuki Y."/>
            <person name="Nakamura Y."/>
            <person name="Tohno M."/>
        </authorList>
    </citation>
    <scope>NUCLEOTIDE SEQUENCE [LARGE SCALE GENOMIC DNA]</scope>
    <source>
        <strain evidence="2">DSM 25784 / JCM 18191 / LMG 30913 / SG25</strain>
    </source>
</reference>
<dbReference type="RefSeq" id="WP_027698818.1">
    <property type="nucleotide sequence ID" value="NZ_DF820488.1"/>
</dbReference>
<evidence type="ECO:0000313" key="2">
    <source>
        <dbReference type="Proteomes" id="UP000030643"/>
    </source>
</evidence>
<dbReference type="AlphaFoldDB" id="A0A069CU32"/>
<dbReference type="STRING" id="1329250.WOSG25_050050"/>
<dbReference type="Proteomes" id="UP000030643">
    <property type="component" value="Unassembled WGS sequence"/>
</dbReference>
<sequence length="101" mass="11405">MNDKAIGGVKPLSKMTFEKSEDNTVYIEINSILNADLTLQKGLEKVGGKVTRFVYSDEQVRDILIAYENARDDEGLAEAYTWTDITPEEVIDKFLTKNTID</sequence>
<gene>
    <name evidence="1" type="ORF">WOSG25_050050</name>
</gene>
<dbReference type="EMBL" id="DF820488">
    <property type="protein sequence ID" value="GAK30733.1"/>
    <property type="molecule type" value="Genomic_DNA"/>
</dbReference>
<accession>A0A069CU32</accession>
<organism evidence="1 2">
    <name type="scientific">Weissella oryzae (strain DSM 25784 / JCM 18191 / LMG 30913 / SG25)</name>
    <dbReference type="NCBI Taxonomy" id="1329250"/>
    <lineage>
        <taxon>Bacteria</taxon>
        <taxon>Bacillati</taxon>
        <taxon>Bacillota</taxon>
        <taxon>Bacilli</taxon>
        <taxon>Lactobacillales</taxon>
        <taxon>Lactobacillaceae</taxon>
        <taxon>Weissella</taxon>
    </lineage>
</organism>
<proteinExistence type="predicted"/>
<name>A0A069CU32_WEIOS</name>